<evidence type="ECO:0000256" key="1">
    <source>
        <dbReference type="SAM" id="MobiDB-lite"/>
    </source>
</evidence>
<organism evidence="2 3">
    <name type="scientific">Penicillium camemberti (strain FM 013)</name>
    <dbReference type="NCBI Taxonomy" id="1429867"/>
    <lineage>
        <taxon>Eukaryota</taxon>
        <taxon>Fungi</taxon>
        <taxon>Dikarya</taxon>
        <taxon>Ascomycota</taxon>
        <taxon>Pezizomycotina</taxon>
        <taxon>Eurotiomycetes</taxon>
        <taxon>Eurotiomycetidae</taxon>
        <taxon>Eurotiales</taxon>
        <taxon>Aspergillaceae</taxon>
        <taxon>Penicillium</taxon>
    </lineage>
</organism>
<feature type="compositionally biased region" description="Basic and acidic residues" evidence="1">
    <location>
        <begin position="9"/>
        <end position="22"/>
    </location>
</feature>
<proteinExistence type="predicted"/>
<protein>
    <submittedName>
        <fullName evidence="2">Str. FM013</fullName>
    </submittedName>
</protein>
<accession>A0A0G4PAU0</accession>
<reference evidence="2 3" key="1">
    <citation type="journal article" date="2014" name="Nat. Commun.">
        <title>Multiple recent horizontal transfers of a large genomic region in cheese making fungi.</title>
        <authorList>
            <person name="Cheeseman K."/>
            <person name="Ropars J."/>
            <person name="Renault P."/>
            <person name="Dupont J."/>
            <person name="Gouzy J."/>
            <person name="Branca A."/>
            <person name="Abraham A.L."/>
            <person name="Ceppi M."/>
            <person name="Conseiller E."/>
            <person name="Debuchy R."/>
            <person name="Malagnac F."/>
            <person name="Goarin A."/>
            <person name="Silar P."/>
            <person name="Lacoste S."/>
            <person name="Sallet E."/>
            <person name="Bensimon A."/>
            <person name="Giraud T."/>
            <person name="Brygoo Y."/>
        </authorList>
    </citation>
    <scope>NUCLEOTIDE SEQUENCE [LARGE SCALE GENOMIC DNA]</scope>
    <source>
        <strain evidence="3">FM 013</strain>
    </source>
</reference>
<sequence length="222" mass="25725">MSELLFKSQESKTGPDYDDRPPQYDLCQLSQDVLTSVIENEHTRRILLQRLDDLGTEFLNLSENKPTETDYLLLAELLLDMGRSYTEAMQVATQLGNIYKERTVRNTELYIAMSRLTASEFNQTYASLRRNPNRQMRHELAHDHKDRGDFYGRDCGSNSRRSLDTKQIEGAGSPCSCDRFFEPSAKVDKINDQLSQSLQSHDTPAKPRRSFWKRTFKHLARP</sequence>
<evidence type="ECO:0000313" key="3">
    <source>
        <dbReference type="Proteomes" id="UP000053732"/>
    </source>
</evidence>
<gene>
    <name evidence="2" type="ORF">PCAMFM013_S009g000329</name>
</gene>
<evidence type="ECO:0000313" key="2">
    <source>
        <dbReference type="EMBL" id="CRL23389.1"/>
    </source>
</evidence>
<dbReference type="EMBL" id="HG793142">
    <property type="protein sequence ID" value="CRL23389.1"/>
    <property type="molecule type" value="Genomic_DNA"/>
</dbReference>
<dbReference type="Proteomes" id="UP000053732">
    <property type="component" value="Unassembled WGS sequence"/>
</dbReference>
<dbReference type="AlphaFoldDB" id="A0A0G4PAU0"/>
<keyword evidence="3" id="KW-1185">Reference proteome</keyword>
<feature type="region of interest" description="Disordered" evidence="1">
    <location>
        <begin position="1"/>
        <end position="22"/>
    </location>
</feature>
<name>A0A0G4PAU0_PENC3</name>